<dbReference type="AlphaFoldDB" id="A0A8S9IY45"/>
<evidence type="ECO:0000313" key="1">
    <source>
        <dbReference type="EMBL" id="KAF2573747.1"/>
    </source>
</evidence>
<protein>
    <submittedName>
        <fullName evidence="1">Uncharacterized protein</fullName>
    </submittedName>
</protein>
<accession>A0A8S9IY45</accession>
<proteinExistence type="predicted"/>
<reference evidence="1" key="1">
    <citation type="submission" date="2019-12" db="EMBL/GenBank/DDBJ databases">
        <title>Genome sequencing and annotation of Brassica cretica.</title>
        <authorList>
            <person name="Studholme D.J."/>
            <person name="Sarris P.F."/>
        </authorList>
    </citation>
    <scope>NUCLEOTIDE SEQUENCE</scope>
    <source>
        <strain evidence="1">PFS-102/07</strain>
        <tissue evidence="1">Leaf</tissue>
    </source>
</reference>
<comment type="caution">
    <text evidence="1">The sequence shown here is derived from an EMBL/GenBank/DDBJ whole genome shotgun (WGS) entry which is preliminary data.</text>
</comment>
<dbReference type="EMBL" id="QGKY02001015">
    <property type="protein sequence ID" value="KAF2573747.1"/>
    <property type="molecule type" value="Genomic_DNA"/>
</dbReference>
<sequence>MNVLTHCKILNARIAQAFDRIIVHRSGDIGPACICQICYHLYASSDEACCLGFSGENAQPPISVWRISTIFTS</sequence>
<gene>
    <name evidence="1" type="ORF">F2Q70_00001623</name>
</gene>
<name>A0A8S9IY45_BRACR</name>
<organism evidence="1">
    <name type="scientific">Brassica cretica</name>
    <name type="common">Mustard</name>
    <dbReference type="NCBI Taxonomy" id="69181"/>
    <lineage>
        <taxon>Eukaryota</taxon>
        <taxon>Viridiplantae</taxon>
        <taxon>Streptophyta</taxon>
        <taxon>Embryophyta</taxon>
        <taxon>Tracheophyta</taxon>
        <taxon>Spermatophyta</taxon>
        <taxon>Magnoliopsida</taxon>
        <taxon>eudicotyledons</taxon>
        <taxon>Gunneridae</taxon>
        <taxon>Pentapetalae</taxon>
        <taxon>rosids</taxon>
        <taxon>malvids</taxon>
        <taxon>Brassicales</taxon>
        <taxon>Brassicaceae</taxon>
        <taxon>Brassiceae</taxon>
        <taxon>Brassica</taxon>
    </lineage>
</organism>